<reference evidence="4 5" key="1">
    <citation type="journal article" date="2015" name="Genome Announc.">
        <title>Expanding the biotechnology potential of lactobacilli through comparative genomics of 213 strains and associated genera.</title>
        <authorList>
            <person name="Sun Z."/>
            <person name="Harris H.M."/>
            <person name="McCann A."/>
            <person name="Guo C."/>
            <person name="Argimon S."/>
            <person name="Zhang W."/>
            <person name="Yang X."/>
            <person name="Jeffery I.B."/>
            <person name="Cooney J.C."/>
            <person name="Kagawa T.F."/>
            <person name="Liu W."/>
            <person name="Song Y."/>
            <person name="Salvetti E."/>
            <person name="Wrobel A."/>
            <person name="Rasinkangas P."/>
            <person name="Parkhill J."/>
            <person name="Rea M.C."/>
            <person name="O'Sullivan O."/>
            <person name="Ritari J."/>
            <person name="Douillard F.P."/>
            <person name="Paul Ross R."/>
            <person name="Yang R."/>
            <person name="Briner A.E."/>
            <person name="Felis G.E."/>
            <person name="de Vos W.M."/>
            <person name="Barrangou R."/>
            <person name="Klaenhammer T.R."/>
            <person name="Caufield P.W."/>
            <person name="Cui Y."/>
            <person name="Zhang H."/>
            <person name="O'Toole P.W."/>
        </authorList>
    </citation>
    <scope>NUCLEOTIDE SEQUENCE [LARGE SCALE GENOMIC DNA]</scope>
    <source>
        <strain evidence="4 5">DSM 15429</strain>
    </source>
</reference>
<feature type="compositionally biased region" description="Basic and acidic residues" evidence="1">
    <location>
        <begin position="124"/>
        <end position="134"/>
    </location>
</feature>
<comment type="caution">
    <text evidence="4">The sequence shown here is derived from an EMBL/GenBank/DDBJ whole genome shotgun (WGS) entry which is preliminary data.</text>
</comment>
<dbReference type="Proteomes" id="UP000051835">
    <property type="component" value="Unassembled WGS sequence"/>
</dbReference>
<gene>
    <name evidence="4" type="ORF">FD37_GL001004</name>
</gene>
<sequence>MLKFQYLNKQRGNIMSDGKFCPQCGNQVKGDALFCPQCGHQFTTTQTPDAPDTPQPTRASRHAPQQASTPQPTGHHNRWVAIVLGVLALAAVVVVTSNLIIRNQEAAHQRALQASESRVQSSKRASESRREAKEKSLAATAKSVVTDIIQNDDDLDARCTEVTIESHDGGNQYSGYAEVEDDDDDSTTIDITITDVKYDDSVSVHIDGDQDDKLNETFYSND</sequence>
<feature type="region of interest" description="Disordered" evidence="1">
    <location>
        <begin position="110"/>
        <end position="134"/>
    </location>
</feature>
<evidence type="ECO:0000313" key="4">
    <source>
        <dbReference type="EMBL" id="KRL48547.1"/>
    </source>
</evidence>
<name>A0A0R1R5Y8_9LACO</name>
<evidence type="ECO:0000256" key="1">
    <source>
        <dbReference type="SAM" id="MobiDB-lite"/>
    </source>
</evidence>
<evidence type="ECO:0000256" key="2">
    <source>
        <dbReference type="SAM" id="Phobius"/>
    </source>
</evidence>
<dbReference type="AlphaFoldDB" id="A0A0R1R5Y8"/>
<feature type="domain" description="Zinc-ribbon" evidence="3">
    <location>
        <begin position="20"/>
        <end position="41"/>
    </location>
</feature>
<keyword evidence="2" id="KW-0472">Membrane</keyword>
<dbReference type="InterPro" id="IPR026870">
    <property type="entry name" value="Zinc_ribbon_dom"/>
</dbReference>
<protein>
    <recommendedName>
        <fullName evidence="3">Zinc-ribbon domain-containing protein</fullName>
    </recommendedName>
</protein>
<keyword evidence="2" id="KW-1133">Transmembrane helix</keyword>
<feature type="compositionally biased region" description="Polar residues" evidence="1">
    <location>
        <begin position="63"/>
        <end position="74"/>
    </location>
</feature>
<evidence type="ECO:0000313" key="5">
    <source>
        <dbReference type="Proteomes" id="UP000051835"/>
    </source>
</evidence>
<feature type="transmembrane region" description="Helical" evidence="2">
    <location>
        <begin position="79"/>
        <end position="101"/>
    </location>
</feature>
<dbReference type="Pfam" id="PF13240">
    <property type="entry name" value="Zn_Ribbon_1"/>
    <property type="match status" value="1"/>
</dbReference>
<organism evidence="4 5">
    <name type="scientific">Levilactobacillus spicheri DSM 15429</name>
    <dbReference type="NCBI Taxonomy" id="1423805"/>
    <lineage>
        <taxon>Bacteria</taxon>
        <taxon>Bacillati</taxon>
        <taxon>Bacillota</taxon>
        <taxon>Bacilli</taxon>
        <taxon>Lactobacillales</taxon>
        <taxon>Lactobacillaceae</taxon>
        <taxon>Levilactobacillus</taxon>
    </lineage>
</organism>
<keyword evidence="2" id="KW-0812">Transmembrane</keyword>
<dbReference type="EMBL" id="AZFC01000015">
    <property type="protein sequence ID" value="KRL48547.1"/>
    <property type="molecule type" value="Genomic_DNA"/>
</dbReference>
<dbReference type="PATRIC" id="fig|1423805.4.peg.1032"/>
<feature type="region of interest" description="Disordered" evidence="1">
    <location>
        <begin position="44"/>
        <end position="74"/>
    </location>
</feature>
<accession>A0A0R1R5Y8</accession>
<proteinExistence type="predicted"/>
<evidence type="ECO:0000259" key="3">
    <source>
        <dbReference type="Pfam" id="PF13240"/>
    </source>
</evidence>
<feature type="compositionally biased region" description="Low complexity" evidence="1">
    <location>
        <begin position="44"/>
        <end position="57"/>
    </location>
</feature>